<accession>A0A4Q0VH06</accession>
<dbReference type="InterPro" id="IPR036034">
    <property type="entry name" value="PDZ_sf"/>
</dbReference>
<dbReference type="GO" id="GO:0006508">
    <property type="term" value="P:proteolysis"/>
    <property type="evidence" value="ECO:0007669"/>
    <property type="project" value="UniProtKB-KW"/>
</dbReference>
<dbReference type="PROSITE" id="PS50106">
    <property type="entry name" value="PDZ"/>
    <property type="match status" value="1"/>
</dbReference>
<sequence length="563" mass="64627">MKKLNNKNNIIKFILYLLFITLINFNNVVFANNNNEHDNYHKLDQQFSELLKDNTYKEYNDGLIEQIKYLINNVYYYDVPESISNVKSVEEIMKNIRDPYTQYYTGEEFKKLQEGINNVFSGIGIYYKKHEDGIIITDMVPGSSAEYAGLKIGDIVIQLNREEIKDLSVEKIDKYIKGEEGTKVILDVKRGTQIVTFILQRRAVEIPTVDSKILDENIGYVHIKSFGNKTPELFKKKIENLLNSNIENLVVDLRGNLGGYTSSAYEIAGYFIGNKTATIMKDKKGDEILYRGSSQELLRDIPIIFITDKNTASASEILTSAVKDYERAFIIGNKTYGKGVQQTSFILADESFLKLTTHEFFSPFGSKINKVGVKPNFDTKSIDPLKVAELLFSGGKHREYNSQLVKLSVDGKEFIIDLKKGKDRNYRSAFKYIIESSDGENIEIGNKDNWVKFNKNKISNDFYFENLKTMDSLTKSSKDTEITVKFNKDIRPRTANELNVKLVEETFFQEVQLEYTIDKGNEIHIKCKEDLSTDKEYYLLVEGIESIDGMPLKNGSIARIYVY</sequence>
<keyword evidence="4 6" id="KW-0378">Hydrolase</keyword>
<dbReference type="Gene3D" id="3.90.226.10">
    <property type="entry name" value="2-enoyl-CoA Hydratase, Chain A, domain 1"/>
    <property type="match status" value="1"/>
</dbReference>
<evidence type="ECO:0000256" key="5">
    <source>
        <dbReference type="ARBA" id="ARBA00022825"/>
    </source>
</evidence>
<organism evidence="9 10">
    <name type="scientific">Clostridium tetani</name>
    <dbReference type="NCBI Taxonomy" id="1513"/>
    <lineage>
        <taxon>Bacteria</taxon>
        <taxon>Bacillati</taxon>
        <taxon>Bacillota</taxon>
        <taxon>Clostridia</taxon>
        <taxon>Eubacteriales</taxon>
        <taxon>Clostridiaceae</taxon>
        <taxon>Clostridium</taxon>
    </lineage>
</organism>
<dbReference type="AlphaFoldDB" id="A0A4Q0VH06"/>
<dbReference type="SMART" id="SM00228">
    <property type="entry name" value="PDZ"/>
    <property type="match status" value="1"/>
</dbReference>
<proteinExistence type="inferred from homology"/>
<evidence type="ECO:0000313" key="8">
    <source>
        <dbReference type="EMBL" id="BDR80456.1"/>
    </source>
</evidence>
<dbReference type="InterPro" id="IPR005151">
    <property type="entry name" value="Tail-specific_protease"/>
</dbReference>
<evidence type="ECO:0000256" key="3">
    <source>
        <dbReference type="ARBA" id="ARBA00022729"/>
    </source>
</evidence>
<evidence type="ECO:0000313" key="10">
    <source>
        <dbReference type="Proteomes" id="UP000290921"/>
    </source>
</evidence>
<keyword evidence="2 6" id="KW-0645">Protease</keyword>
<evidence type="ECO:0000256" key="2">
    <source>
        <dbReference type="ARBA" id="ARBA00022670"/>
    </source>
</evidence>
<dbReference type="InterPro" id="IPR029045">
    <property type="entry name" value="ClpP/crotonase-like_dom_sf"/>
</dbReference>
<dbReference type="Pfam" id="PF03572">
    <property type="entry name" value="Peptidase_S41"/>
    <property type="match status" value="1"/>
</dbReference>
<dbReference type="Gene3D" id="3.30.750.44">
    <property type="match status" value="1"/>
</dbReference>
<dbReference type="EMBL" id="QMAP01000001">
    <property type="protein sequence ID" value="RXI50472.1"/>
    <property type="molecule type" value="Genomic_DNA"/>
</dbReference>
<dbReference type="Pfam" id="PF17820">
    <property type="entry name" value="PDZ_6"/>
    <property type="match status" value="1"/>
</dbReference>
<dbReference type="NCBIfam" id="TIGR00225">
    <property type="entry name" value="prc"/>
    <property type="match status" value="1"/>
</dbReference>
<evidence type="ECO:0000256" key="4">
    <source>
        <dbReference type="ARBA" id="ARBA00022801"/>
    </source>
</evidence>
<dbReference type="Proteomes" id="UP000290921">
    <property type="component" value="Unassembled WGS sequence"/>
</dbReference>
<gene>
    <name evidence="9" type="ORF">DP130_00430</name>
    <name evidence="8" type="ORF">K234311028_07020</name>
</gene>
<dbReference type="GO" id="GO:0030288">
    <property type="term" value="C:outer membrane-bounded periplasmic space"/>
    <property type="evidence" value="ECO:0007669"/>
    <property type="project" value="TreeGrafter"/>
</dbReference>
<dbReference type="GO" id="GO:0008236">
    <property type="term" value="F:serine-type peptidase activity"/>
    <property type="evidence" value="ECO:0007669"/>
    <property type="project" value="UniProtKB-KW"/>
</dbReference>
<evidence type="ECO:0000313" key="11">
    <source>
        <dbReference type="Proteomes" id="UP001321763"/>
    </source>
</evidence>
<dbReference type="PANTHER" id="PTHR32060:SF30">
    <property type="entry name" value="CARBOXY-TERMINAL PROCESSING PROTEASE CTPA"/>
    <property type="match status" value="1"/>
</dbReference>
<dbReference type="EMBL" id="AP026818">
    <property type="protein sequence ID" value="BDR80456.1"/>
    <property type="molecule type" value="Genomic_DNA"/>
</dbReference>
<dbReference type="Gene3D" id="2.30.42.10">
    <property type="match status" value="1"/>
</dbReference>
<dbReference type="PANTHER" id="PTHR32060">
    <property type="entry name" value="TAIL-SPECIFIC PROTEASE"/>
    <property type="match status" value="1"/>
</dbReference>
<dbReference type="CDD" id="cd07560">
    <property type="entry name" value="Peptidase_S41_CPP"/>
    <property type="match status" value="1"/>
</dbReference>
<dbReference type="SMART" id="SM00245">
    <property type="entry name" value="TSPc"/>
    <property type="match status" value="1"/>
</dbReference>
<keyword evidence="5 6" id="KW-0720">Serine protease</keyword>
<dbReference type="CDD" id="cd06782">
    <property type="entry name" value="cpPDZ_CPP-like"/>
    <property type="match status" value="1"/>
</dbReference>
<dbReference type="SUPFAM" id="SSF52096">
    <property type="entry name" value="ClpP/crotonase"/>
    <property type="match status" value="1"/>
</dbReference>
<evidence type="ECO:0000313" key="9">
    <source>
        <dbReference type="EMBL" id="RXI50472.1"/>
    </source>
</evidence>
<keyword evidence="3" id="KW-0732">Signal</keyword>
<dbReference type="GO" id="GO:0004175">
    <property type="term" value="F:endopeptidase activity"/>
    <property type="evidence" value="ECO:0007669"/>
    <property type="project" value="TreeGrafter"/>
</dbReference>
<dbReference type="Proteomes" id="UP001321763">
    <property type="component" value="Chromosome"/>
</dbReference>
<dbReference type="GO" id="GO:0007165">
    <property type="term" value="P:signal transduction"/>
    <property type="evidence" value="ECO:0007669"/>
    <property type="project" value="TreeGrafter"/>
</dbReference>
<dbReference type="InterPro" id="IPR001478">
    <property type="entry name" value="PDZ"/>
</dbReference>
<evidence type="ECO:0000256" key="6">
    <source>
        <dbReference type="RuleBase" id="RU004404"/>
    </source>
</evidence>
<dbReference type="SUPFAM" id="SSF50156">
    <property type="entry name" value="PDZ domain-like"/>
    <property type="match status" value="1"/>
</dbReference>
<dbReference type="RefSeq" id="WP_129029575.1">
    <property type="nucleotide sequence ID" value="NZ_AP026811.1"/>
</dbReference>
<feature type="domain" description="PDZ" evidence="7">
    <location>
        <begin position="106"/>
        <end position="177"/>
    </location>
</feature>
<reference evidence="8 11" key="2">
    <citation type="submission" date="2022-09" db="EMBL/GenBank/DDBJ databases">
        <title>complete genome sequences of Clostridium tetani str. KHSU-234311-028 isolated from soil.</title>
        <authorList>
            <person name="Sekizuka T."/>
            <person name="Shitada C."/>
            <person name="Takahashi M."/>
            <person name="Kuroda M."/>
        </authorList>
    </citation>
    <scope>NUCLEOTIDE SEQUENCE [LARGE SCALE GENOMIC DNA]</scope>
    <source>
        <strain evidence="8 11">KHSU-234311-028</strain>
    </source>
</reference>
<dbReference type="InterPro" id="IPR004447">
    <property type="entry name" value="Peptidase_S41A"/>
</dbReference>
<name>A0A4Q0VH06_CLOTA</name>
<dbReference type="InterPro" id="IPR014755">
    <property type="entry name" value="Cu-Rt/internalin_Ig-like"/>
</dbReference>
<evidence type="ECO:0000256" key="1">
    <source>
        <dbReference type="ARBA" id="ARBA00009179"/>
    </source>
</evidence>
<dbReference type="Gene3D" id="2.60.40.1220">
    <property type="match status" value="1"/>
</dbReference>
<protein>
    <submittedName>
        <fullName evidence="8 9">Protease</fullName>
    </submittedName>
</protein>
<comment type="similarity">
    <text evidence="1 6">Belongs to the peptidase S41A family.</text>
</comment>
<reference evidence="9 10" key="1">
    <citation type="submission" date="2018-06" db="EMBL/GenBank/DDBJ databases">
        <title>Genome conservation of Clostridium tetani.</title>
        <authorList>
            <person name="Bruggemann H."/>
            <person name="Popoff M.R."/>
        </authorList>
    </citation>
    <scope>NUCLEOTIDE SEQUENCE [LARGE SCALE GENOMIC DNA]</scope>
    <source>
        <strain evidence="9 10">2017.061</strain>
    </source>
</reference>
<evidence type="ECO:0000259" key="7">
    <source>
        <dbReference type="PROSITE" id="PS50106"/>
    </source>
</evidence>
<dbReference type="InterPro" id="IPR041489">
    <property type="entry name" value="PDZ_6"/>
</dbReference>